<feature type="compositionally biased region" description="Basic residues" evidence="1">
    <location>
        <begin position="1"/>
        <end position="14"/>
    </location>
</feature>
<evidence type="ECO:0000256" key="1">
    <source>
        <dbReference type="SAM" id="MobiDB-lite"/>
    </source>
</evidence>
<keyword evidence="3" id="KW-1185">Reference proteome</keyword>
<feature type="region of interest" description="Disordered" evidence="1">
    <location>
        <begin position="1"/>
        <end position="77"/>
    </location>
</feature>
<dbReference type="AlphaFoldDB" id="A0ABD1NS95"/>
<dbReference type="EMBL" id="JBFOLK010000348">
    <property type="protein sequence ID" value="KAL2454503.1"/>
    <property type="molecule type" value="Genomic_DNA"/>
</dbReference>
<protein>
    <submittedName>
        <fullName evidence="2">Uncharacterized protein</fullName>
    </submittedName>
</protein>
<evidence type="ECO:0000313" key="2">
    <source>
        <dbReference type="EMBL" id="KAL2454503.1"/>
    </source>
</evidence>
<dbReference type="Proteomes" id="UP001604336">
    <property type="component" value="Unassembled WGS sequence"/>
</dbReference>
<sequence>MSVKKKKQKIKNKKNAGSAYLTGSALPPAGSALRRQASAGSASPSTIHHQPPEIHSSSTTKEKEKKSRSGQARSSRAYPVAALECALSCANPTICARSRRPAAWVFSGEVFLAASSSGRGEPFCVNVFKTKWPLTWSLPHQWWVNVLLPFMGQENGAHLSD</sequence>
<accession>A0ABD1NS95</accession>
<feature type="compositionally biased region" description="Polar residues" evidence="1">
    <location>
        <begin position="38"/>
        <end position="48"/>
    </location>
</feature>
<gene>
    <name evidence="2" type="ORF">Adt_47994</name>
</gene>
<reference evidence="3" key="1">
    <citation type="submission" date="2024-07" db="EMBL/GenBank/DDBJ databases">
        <title>Two chromosome-level genome assemblies of Korean endemic species Abeliophyllum distichum and Forsythia ovata (Oleaceae).</title>
        <authorList>
            <person name="Jang H."/>
        </authorList>
    </citation>
    <scope>NUCLEOTIDE SEQUENCE [LARGE SCALE GENOMIC DNA]</scope>
</reference>
<organism evidence="2 3">
    <name type="scientific">Abeliophyllum distichum</name>
    <dbReference type="NCBI Taxonomy" id="126358"/>
    <lineage>
        <taxon>Eukaryota</taxon>
        <taxon>Viridiplantae</taxon>
        <taxon>Streptophyta</taxon>
        <taxon>Embryophyta</taxon>
        <taxon>Tracheophyta</taxon>
        <taxon>Spermatophyta</taxon>
        <taxon>Magnoliopsida</taxon>
        <taxon>eudicotyledons</taxon>
        <taxon>Gunneridae</taxon>
        <taxon>Pentapetalae</taxon>
        <taxon>asterids</taxon>
        <taxon>lamiids</taxon>
        <taxon>Lamiales</taxon>
        <taxon>Oleaceae</taxon>
        <taxon>Forsythieae</taxon>
        <taxon>Abeliophyllum</taxon>
    </lineage>
</organism>
<proteinExistence type="predicted"/>
<evidence type="ECO:0000313" key="3">
    <source>
        <dbReference type="Proteomes" id="UP001604336"/>
    </source>
</evidence>
<name>A0ABD1NS95_9LAMI</name>
<comment type="caution">
    <text evidence="2">The sequence shown here is derived from an EMBL/GenBank/DDBJ whole genome shotgun (WGS) entry which is preliminary data.</text>
</comment>